<keyword evidence="5" id="KW-1185">Reference proteome</keyword>
<dbReference type="Proteomes" id="UP001301769">
    <property type="component" value="Unassembled WGS sequence"/>
</dbReference>
<gene>
    <name evidence="4" type="ORF">QBC37DRAFT_398940</name>
</gene>
<dbReference type="Gene3D" id="3.40.50.720">
    <property type="entry name" value="NAD(P)-binding Rossmann-like Domain"/>
    <property type="match status" value="1"/>
</dbReference>
<dbReference type="PANTHER" id="PTHR47706">
    <property type="entry name" value="NMRA-LIKE FAMILY PROTEIN"/>
    <property type="match status" value="1"/>
</dbReference>
<evidence type="ECO:0000256" key="1">
    <source>
        <dbReference type="ARBA" id="ARBA00022857"/>
    </source>
</evidence>
<dbReference type="InterPro" id="IPR051609">
    <property type="entry name" value="NmrA/Isoflavone_reductase-like"/>
</dbReference>
<evidence type="ECO:0000313" key="5">
    <source>
        <dbReference type="Proteomes" id="UP001301769"/>
    </source>
</evidence>
<protein>
    <recommendedName>
        <fullName evidence="3">NmrA-like domain-containing protein</fullName>
    </recommendedName>
</protein>
<dbReference type="SUPFAM" id="SSF51735">
    <property type="entry name" value="NAD(P)-binding Rossmann-fold domains"/>
    <property type="match status" value="1"/>
</dbReference>
<dbReference type="InterPro" id="IPR036291">
    <property type="entry name" value="NAD(P)-bd_dom_sf"/>
</dbReference>
<organism evidence="4 5">
    <name type="scientific">Rhypophila decipiens</name>
    <dbReference type="NCBI Taxonomy" id="261697"/>
    <lineage>
        <taxon>Eukaryota</taxon>
        <taxon>Fungi</taxon>
        <taxon>Dikarya</taxon>
        <taxon>Ascomycota</taxon>
        <taxon>Pezizomycotina</taxon>
        <taxon>Sordariomycetes</taxon>
        <taxon>Sordariomycetidae</taxon>
        <taxon>Sordariales</taxon>
        <taxon>Naviculisporaceae</taxon>
        <taxon>Rhypophila</taxon>
    </lineage>
</organism>
<sequence>MSPITRVAIAGATGNLGPAIVTQLLSAGFKVTALTRDASAAKVPAGVSTTTVDYSSLSSLTAALKGQDAVVSTLGSLAIDKQLLLVEAAAAAGVKRFIPSDFGSNTVHPKAAALPVYGDKVAVQKLLKEKAAANPSFTYSIILNGPFLDWGIMVGFVLDAKNKKITLYDGGERLFSATTLESIGKAVVGSFQKFEETKNRPVYVSSAVVSSKGLLEIAKKAVGAEGWTVTDASTDELVAQAWEELKKDKPNPDVFVYNFIKAAIWGEGYGAKFDKTDNELLGIKQLSDKDLEAIIAGFA</sequence>
<keyword evidence="2" id="KW-0560">Oxidoreductase</keyword>
<proteinExistence type="predicted"/>
<dbReference type="InterPro" id="IPR008030">
    <property type="entry name" value="NmrA-like"/>
</dbReference>
<reference evidence="4" key="2">
    <citation type="submission" date="2023-05" db="EMBL/GenBank/DDBJ databases">
        <authorList>
            <consortium name="Lawrence Berkeley National Laboratory"/>
            <person name="Steindorff A."/>
            <person name="Hensen N."/>
            <person name="Bonometti L."/>
            <person name="Westerberg I."/>
            <person name="Brannstrom I.O."/>
            <person name="Guillou S."/>
            <person name="Cros-Aarteil S."/>
            <person name="Calhoun S."/>
            <person name="Haridas S."/>
            <person name="Kuo A."/>
            <person name="Mondo S."/>
            <person name="Pangilinan J."/>
            <person name="Riley R."/>
            <person name="Labutti K."/>
            <person name="Andreopoulos B."/>
            <person name="Lipzen A."/>
            <person name="Chen C."/>
            <person name="Yanf M."/>
            <person name="Daum C."/>
            <person name="Ng V."/>
            <person name="Clum A."/>
            <person name="Ohm R."/>
            <person name="Martin F."/>
            <person name="Silar P."/>
            <person name="Natvig D."/>
            <person name="Lalanne C."/>
            <person name="Gautier V."/>
            <person name="Ament-Velasquez S.L."/>
            <person name="Kruys A."/>
            <person name="Hutchinson M.I."/>
            <person name="Powell A.J."/>
            <person name="Barry K."/>
            <person name="Miller A.N."/>
            <person name="Grigoriev I.V."/>
            <person name="Debuchy R."/>
            <person name="Gladieux P."/>
            <person name="Thoren M.H."/>
            <person name="Johannesson H."/>
        </authorList>
    </citation>
    <scope>NUCLEOTIDE SEQUENCE</scope>
    <source>
        <strain evidence="4">PSN293</strain>
    </source>
</reference>
<dbReference type="GO" id="GO:0016491">
    <property type="term" value="F:oxidoreductase activity"/>
    <property type="evidence" value="ECO:0007669"/>
    <property type="project" value="UniProtKB-KW"/>
</dbReference>
<evidence type="ECO:0000256" key="2">
    <source>
        <dbReference type="ARBA" id="ARBA00023002"/>
    </source>
</evidence>
<feature type="domain" description="NmrA-like" evidence="3">
    <location>
        <begin position="6"/>
        <end position="224"/>
    </location>
</feature>
<dbReference type="Gene3D" id="3.90.25.10">
    <property type="entry name" value="UDP-galactose 4-epimerase, domain 1"/>
    <property type="match status" value="1"/>
</dbReference>
<dbReference type="CDD" id="cd05259">
    <property type="entry name" value="PCBER_SDR_a"/>
    <property type="match status" value="1"/>
</dbReference>
<dbReference type="Pfam" id="PF05368">
    <property type="entry name" value="NmrA"/>
    <property type="match status" value="1"/>
</dbReference>
<reference evidence="4" key="1">
    <citation type="journal article" date="2023" name="Mol. Phylogenet. Evol.">
        <title>Genome-scale phylogeny and comparative genomics of the fungal order Sordariales.</title>
        <authorList>
            <person name="Hensen N."/>
            <person name="Bonometti L."/>
            <person name="Westerberg I."/>
            <person name="Brannstrom I.O."/>
            <person name="Guillou S."/>
            <person name="Cros-Aarteil S."/>
            <person name="Calhoun S."/>
            <person name="Haridas S."/>
            <person name="Kuo A."/>
            <person name="Mondo S."/>
            <person name="Pangilinan J."/>
            <person name="Riley R."/>
            <person name="LaButti K."/>
            <person name="Andreopoulos B."/>
            <person name="Lipzen A."/>
            <person name="Chen C."/>
            <person name="Yan M."/>
            <person name="Daum C."/>
            <person name="Ng V."/>
            <person name="Clum A."/>
            <person name="Steindorff A."/>
            <person name="Ohm R.A."/>
            <person name="Martin F."/>
            <person name="Silar P."/>
            <person name="Natvig D.O."/>
            <person name="Lalanne C."/>
            <person name="Gautier V."/>
            <person name="Ament-Velasquez S.L."/>
            <person name="Kruys A."/>
            <person name="Hutchinson M.I."/>
            <person name="Powell A.J."/>
            <person name="Barry K."/>
            <person name="Miller A.N."/>
            <person name="Grigoriev I.V."/>
            <person name="Debuchy R."/>
            <person name="Gladieux P."/>
            <person name="Hiltunen Thoren M."/>
            <person name="Johannesson H."/>
        </authorList>
    </citation>
    <scope>NUCLEOTIDE SEQUENCE</scope>
    <source>
        <strain evidence="4">PSN293</strain>
    </source>
</reference>
<dbReference type="InterPro" id="IPR045312">
    <property type="entry name" value="PCBER-like"/>
</dbReference>
<dbReference type="PANTHER" id="PTHR47706:SF1">
    <property type="entry name" value="CIPA-LIKE, PUTATIVE (AFU_ORTHOLOGUE AFUA_1G12460)-RELATED"/>
    <property type="match status" value="1"/>
</dbReference>
<comment type="caution">
    <text evidence="4">The sequence shown here is derived from an EMBL/GenBank/DDBJ whole genome shotgun (WGS) entry which is preliminary data.</text>
</comment>
<accession>A0AAN7BBS7</accession>
<keyword evidence="1" id="KW-0521">NADP</keyword>
<name>A0AAN7BBS7_9PEZI</name>
<evidence type="ECO:0000313" key="4">
    <source>
        <dbReference type="EMBL" id="KAK4215185.1"/>
    </source>
</evidence>
<evidence type="ECO:0000259" key="3">
    <source>
        <dbReference type="Pfam" id="PF05368"/>
    </source>
</evidence>
<dbReference type="EMBL" id="MU858083">
    <property type="protein sequence ID" value="KAK4215185.1"/>
    <property type="molecule type" value="Genomic_DNA"/>
</dbReference>
<dbReference type="AlphaFoldDB" id="A0AAN7BBS7"/>